<dbReference type="EMBL" id="JAPWTK010001319">
    <property type="protein sequence ID" value="KAJ8932999.1"/>
    <property type="molecule type" value="Genomic_DNA"/>
</dbReference>
<protein>
    <submittedName>
        <fullName evidence="1">Uncharacterized protein</fullName>
    </submittedName>
</protein>
<evidence type="ECO:0000313" key="1">
    <source>
        <dbReference type="EMBL" id="KAJ8932999.1"/>
    </source>
</evidence>
<gene>
    <name evidence="1" type="ORF">NQ318_012833</name>
</gene>
<proteinExistence type="predicted"/>
<reference evidence="1" key="1">
    <citation type="journal article" date="2023" name="Insect Mol. Biol.">
        <title>Genome sequencing provides insights into the evolution of gene families encoding plant cell wall-degrading enzymes in longhorned beetles.</title>
        <authorList>
            <person name="Shin N.R."/>
            <person name="Okamura Y."/>
            <person name="Kirsch R."/>
            <person name="Pauchet Y."/>
        </authorList>
    </citation>
    <scope>NUCLEOTIDE SEQUENCE</scope>
    <source>
        <strain evidence="1">AMC_N1</strain>
    </source>
</reference>
<organism evidence="1 2">
    <name type="scientific">Aromia moschata</name>
    <dbReference type="NCBI Taxonomy" id="1265417"/>
    <lineage>
        <taxon>Eukaryota</taxon>
        <taxon>Metazoa</taxon>
        <taxon>Ecdysozoa</taxon>
        <taxon>Arthropoda</taxon>
        <taxon>Hexapoda</taxon>
        <taxon>Insecta</taxon>
        <taxon>Pterygota</taxon>
        <taxon>Neoptera</taxon>
        <taxon>Endopterygota</taxon>
        <taxon>Coleoptera</taxon>
        <taxon>Polyphaga</taxon>
        <taxon>Cucujiformia</taxon>
        <taxon>Chrysomeloidea</taxon>
        <taxon>Cerambycidae</taxon>
        <taxon>Cerambycinae</taxon>
        <taxon>Callichromatini</taxon>
        <taxon>Aromia</taxon>
    </lineage>
</organism>
<sequence length="73" mass="8357">MDHPCIEGYGHIYIDNNHFFLSGIRGQQSHLVQYPRPPSELRPGLMHDAKGIKQTSKLFVLFGHQQQALISEK</sequence>
<name>A0AAV8X2N3_9CUCU</name>
<comment type="caution">
    <text evidence="1">The sequence shown here is derived from an EMBL/GenBank/DDBJ whole genome shotgun (WGS) entry which is preliminary data.</text>
</comment>
<dbReference type="Proteomes" id="UP001162162">
    <property type="component" value="Unassembled WGS sequence"/>
</dbReference>
<evidence type="ECO:0000313" key="2">
    <source>
        <dbReference type="Proteomes" id="UP001162162"/>
    </source>
</evidence>
<dbReference type="AlphaFoldDB" id="A0AAV8X2N3"/>
<accession>A0AAV8X2N3</accession>
<keyword evidence="2" id="KW-1185">Reference proteome</keyword>